<dbReference type="Proteomes" id="UP000002985">
    <property type="component" value="Unassembled WGS sequence"/>
</dbReference>
<evidence type="ECO:0000313" key="1">
    <source>
        <dbReference type="EMBL" id="GAB62768.1"/>
    </source>
</evidence>
<accession>I3IM23</accession>
<dbReference type="eggNOG" id="ENOG5033M5V">
    <property type="taxonomic scope" value="Bacteria"/>
</dbReference>
<keyword evidence="2" id="KW-1185">Reference proteome</keyword>
<comment type="caution">
    <text evidence="1">The sequence shown here is derived from an EMBL/GenBank/DDBJ whole genome shotgun (WGS) entry which is preliminary data.</text>
</comment>
<dbReference type="OrthoDB" id="3078448at2"/>
<name>I3IM23_9BACT</name>
<reference evidence="1 2" key="1">
    <citation type="journal article" date="2012" name="FEBS Lett.">
        <title>Anammox organism KSU-1 expresses a NirK-type copper-containing nitrite reductase instead of a NirS-type with cytochrome cd1.</title>
        <authorList>
            <person name="Hira D."/>
            <person name="Toh H."/>
            <person name="Migita C.T."/>
            <person name="Okubo H."/>
            <person name="Nishiyama T."/>
            <person name="Hattori M."/>
            <person name="Furukawa K."/>
            <person name="Fujii T."/>
        </authorList>
    </citation>
    <scope>NUCLEOTIDE SEQUENCE [LARGE SCALE GENOMIC DNA]</scope>
</reference>
<organism evidence="1 2">
    <name type="scientific">Candidatus Jettenia caeni</name>
    <dbReference type="NCBI Taxonomy" id="247490"/>
    <lineage>
        <taxon>Bacteria</taxon>
        <taxon>Pseudomonadati</taxon>
        <taxon>Planctomycetota</taxon>
        <taxon>Candidatus Brocadiia</taxon>
        <taxon>Candidatus Brocadiales</taxon>
        <taxon>Candidatus Brocadiaceae</taxon>
        <taxon>Candidatus Jettenia</taxon>
    </lineage>
</organism>
<proteinExistence type="predicted"/>
<protein>
    <submittedName>
        <fullName evidence="1">Uncharacterized protein</fullName>
    </submittedName>
</protein>
<gene>
    <name evidence="1" type="ORF">KSU1_C1172</name>
</gene>
<sequence length="95" mass="11537">MQLEMKELDALAKNLNLSKEEMLKESLKVFLERKLREIKTEMFKIRTKYGVSSVKEFEELYRKGEVEEKDTWQDLQRLDHLEFKKDELEKALRTL</sequence>
<dbReference type="AlphaFoldDB" id="I3IM23"/>
<evidence type="ECO:0000313" key="2">
    <source>
        <dbReference type="Proteomes" id="UP000002985"/>
    </source>
</evidence>
<dbReference type="EMBL" id="BAFH01000003">
    <property type="protein sequence ID" value="GAB62768.1"/>
    <property type="molecule type" value="Genomic_DNA"/>
</dbReference>